<dbReference type="InterPro" id="IPR011032">
    <property type="entry name" value="GroES-like_sf"/>
</dbReference>
<evidence type="ECO:0000313" key="5">
    <source>
        <dbReference type="Proteomes" id="UP000541810"/>
    </source>
</evidence>
<organism evidence="4 5">
    <name type="scientific">Algisphaera agarilytica</name>
    <dbReference type="NCBI Taxonomy" id="1385975"/>
    <lineage>
        <taxon>Bacteria</taxon>
        <taxon>Pseudomonadati</taxon>
        <taxon>Planctomycetota</taxon>
        <taxon>Phycisphaerae</taxon>
        <taxon>Phycisphaerales</taxon>
        <taxon>Phycisphaeraceae</taxon>
        <taxon>Algisphaera</taxon>
    </lineage>
</organism>
<dbReference type="InterPro" id="IPR050129">
    <property type="entry name" value="Zn_alcohol_dh"/>
</dbReference>
<evidence type="ECO:0000256" key="1">
    <source>
        <dbReference type="ARBA" id="ARBA00023002"/>
    </source>
</evidence>
<name>A0A7X0H3J8_9BACT</name>
<accession>A0A7X0H3J8</accession>
<dbReference type="Gene3D" id="3.90.180.10">
    <property type="entry name" value="Medium-chain alcohol dehydrogenases, catalytic domain"/>
    <property type="match status" value="1"/>
</dbReference>
<reference evidence="4 5" key="1">
    <citation type="submission" date="2020-08" db="EMBL/GenBank/DDBJ databases">
        <title>Genomic Encyclopedia of Type Strains, Phase IV (KMG-IV): sequencing the most valuable type-strain genomes for metagenomic binning, comparative biology and taxonomic classification.</title>
        <authorList>
            <person name="Goeker M."/>
        </authorList>
    </citation>
    <scope>NUCLEOTIDE SEQUENCE [LARGE SCALE GENOMIC DNA]</scope>
    <source>
        <strain evidence="4 5">DSM 103725</strain>
    </source>
</reference>
<dbReference type="PANTHER" id="PTHR43401">
    <property type="entry name" value="L-THREONINE 3-DEHYDROGENASE"/>
    <property type="match status" value="1"/>
</dbReference>
<dbReference type="SUPFAM" id="SSF51735">
    <property type="entry name" value="NAD(P)-binding Rossmann-fold domains"/>
    <property type="match status" value="1"/>
</dbReference>
<dbReference type="RefSeq" id="WP_184675957.1">
    <property type="nucleotide sequence ID" value="NZ_JACHGY010000001.1"/>
</dbReference>
<evidence type="ECO:0000259" key="2">
    <source>
        <dbReference type="Pfam" id="PF00107"/>
    </source>
</evidence>
<dbReference type="GO" id="GO:0016491">
    <property type="term" value="F:oxidoreductase activity"/>
    <property type="evidence" value="ECO:0007669"/>
    <property type="project" value="UniProtKB-KW"/>
</dbReference>
<dbReference type="EMBL" id="JACHGY010000001">
    <property type="protein sequence ID" value="MBB6428637.1"/>
    <property type="molecule type" value="Genomic_DNA"/>
</dbReference>
<dbReference type="CDD" id="cd08261">
    <property type="entry name" value="Zn_ADH7"/>
    <property type="match status" value="1"/>
</dbReference>
<dbReference type="PANTHER" id="PTHR43401:SF3">
    <property type="entry name" value="L-GALACTONATE-5-DEHYDROGENASE"/>
    <property type="match status" value="1"/>
</dbReference>
<protein>
    <submittedName>
        <fullName evidence="4">Threonine dehydrogenase-like Zn-dependent dehydrogenase</fullName>
    </submittedName>
</protein>
<sequence>MNTLILQEPGRLEFTQTDQPGEPGPGEAAVRVHHVGICGTDIHAYGGNQPFFEYPRILGHELGVEVTAVGEGVTNVKAGDKCAVEPYLYCGECAACVRGKTNCCGNITVLGVHGDGGMREHFVLPASTLHPSAKLPLESLALVETLGIGKHAVSRARLEAGDTVAVIGLGPIGLTAIQFALLDGAKVVGIDLSEKRLATAKQLYPEIETLSLNTEVPLEEQWEATLGELPRAVFDATGNRHSMQAAFKLPGQGGTLVFIGLLMGDISFDDPSFHRKELTLMGSRNSTAQDFREIIEHMEAGRIDVAPWITHRTTAQELPGIFEDWLKPEAAMLKGVVSF</sequence>
<dbReference type="AlphaFoldDB" id="A0A7X0H3J8"/>
<feature type="domain" description="Alcohol dehydrogenase-like C-terminal" evidence="2">
    <location>
        <begin position="171"/>
        <end position="299"/>
    </location>
</feature>
<dbReference type="Pfam" id="PF00107">
    <property type="entry name" value="ADH_zinc_N"/>
    <property type="match status" value="1"/>
</dbReference>
<proteinExistence type="predicted"/>
<feature type="domain" description="Alcohol dehydrogenase-like N-terminal" evidence="3">
    <location>
        <begin position="24"/>
        <end position="131"/>
    </location>
</feature>
<dbReference type="Pfam" id="PF08240">
    <property type="entry name" value="ADH_N"/>
    <property type="match status" value="1"/>
</dbReference>
<keyword evidence="5" id="KW-1185">Reference proteome</keyword>
<dbReference type="InterPro" id="IPR036291">
    <property type="entry name" value="NAD(P)-bd_dom_sf"/>
</dbReference>
<evidence type="ECO:0000313" key="4">
    <source>
        <dbReference type="EMBL" id="MBB6428637.1"/>
    </source>
</evidence>
<comment type="caution">
    <text evidence="4">The sequence shown here is derived from an EMBL/GenBank/DDBJ whole genome shotgun (WGS) entry which is preliminary data.</text>
</comment>
<evidence type="ECO:0000259" key="3">
    <source>
        <dbReference type="Pfam" id="PF08240"/>
    </source>
</evidence>
<dbReference type="InterPro" id="IPR013149">
    <property type="entry name" value="ADH-like_C"/>
</dbReference>
<dbReference type="SUPFAM" id="SSF50129">
    <property type="entry name" value="GroES-like"/>
    <property type="match status" value="1"/>
</dbReference>
<dbReference type="Proteomes" id="UP000541810">
    <property type="component" value="Unassembled WGS sequence"/>
</dbReference>
<dbReference type="Gene3D" id="3.40.50.720">
    <property type="entry name" value="NAD(P)-binding Rossmann-like Domain"/>
    <property type="match status" value="1"/>
</dbReference>
<keyword evidence="1" id="KW-0560">Oxidoreductase</keyword>
<gene>
    <name evidence="4" type="ORF">HNQ40_000443</name>
</gene>
<dbReference type="InterPro" id="IPR013154">
    <property type="entry name" value="ADH-like_N"/>
</dbReference>